<accession>A0A2P6RY50</accession>
<feature type="region of interest" description="Disordered" evidence="1">
    <location>
        <begin position="43"/>
        <end position="87"/>
    </location>
</feature>
<comment type="caution">
    <text evidence="2">The sequence shown here is derived from an EMBL/GenBank/DDBJ whole genome shotgun (WGS) entry which is preliminary data.</text>
</comment>
<dbReference type="Proteomes" id="UP000238479">
    <property type="component" value="Chromosome 2"/>
</dbReference>
<evidence type="ECO:0000313" key="3">
    <source>
        <dbReference type="Proteomes" id="UP000238479"/>
    </source>
</evidence>
<evidence type="ECO:0000256" key="1">
    <source>
        <dbReference type="SAM" id="MobiDB-lite"/>
    </source>
</evidence>
<dbReference type="EMBL" id="PDCK01000040">
    <property type="protein sequence ID" value="PRQ51357.1"/>
    <property type="molecule type" value="Genomic_DNA"/>
</dbReference>
<dbReference type="Gramene" id="PRQ51357">
    <property type="protein sequence ID" value="PRQ51357"/>
    <property type="gene ID" value="RchiOBHm_Chr2g0143481"/>
</dbReference>
<feature type="compositionally biased region" description="Basic and acidic residues" evidence="1">
    <location>
        <begin position="70"/>
        <end position="80"/>
    </location>
</feature>
<evidence type="ECO:0000313" key="2">
    <source>
        <dbReference type="EMBL" id="PRQ51357.1"/>
    </source>
</evidence>
<gene>
    <name evidence="2" type="ORF">RchiOBHm_Chr2g0143481</name>
</gene>
<protein>
    <submittedName>
        <fullName evidence="2">Uncharacterized protein</fullName>
    </submittedName>
</protein>
<proteinExistence type="predicted"/>
<dbReference type="AlphaFoldDB" id="A0A2P6RY50"/>
<sequence length="87" mass="9759">MFQNDRFYPPLGEAITDCHQAFEMRSEAAQHFHLYPVSTLPLTPPGSHHRRRLTLPLTPPPSPSDAASASHHENPKHRAIEPNTITS</sequence>
<name>A0A2P6RY50_ROSCH</name>
<organism evidence="2 3">
    <name type="scientific">Rosa chinensis</name>
    <name type="common">China rose</name>
    <dbReference type="NCBI Taxonomy" id="74649"/>
    <lineage>
        <taxon>Eukaryota</taxon>
        <taxon>Viridiplantae</taxon>
        <taxon>Streptophyta</taxon>
        <taxon>Embryophyta</taxon>
        <taxon>Tracheophyta</taxon>
        <taxon>Spermatophyta</taxon>
        <taxon>Magnoliopsida</taxon>
        <taxon>eudicotyledons</taxon>
        <taxon>Gunneridae</taxon>
        <taxon>Pentapetalae</taxon>
        <taxon>rosids</taxon>
        <taxon>fabids</taxon>
        <taxon>Rosales</taxon>
        <taxon>Rosaceae</taxon>
        <taxon>Rosoideae</taxon>
        <taxon>Rosoideae incertae sedis</taxon>
        <taxon>Rosa</taxon>
    </lineage>
</organism>
<keyword evidence="3" id="KW-1185">Reference proteome</keyword>
<reference evidence="2 3" key="1">
    <citation type="journal article" date="2018" name="Nat. Genet.">
        <title>The Rosa genome provides new insights in the design of modern roses.</title>
        <authorList>
            <person name="Bendahmane M."/>
        </authorList>
    </citation>
    <scope>NUCLEOTIDE SEQUENCE [LARGE SCALE GENOMIC DNA]</scope>
    <source>
        <strain evidence="3">cv. Old Blush</strain>
    </source>
</reference>